<dbReference type="Proteomes" id="UP001159364">
    <property type="component" value="Linkage Group LG12"/>
</dbReference>
<name>A0AAV8S908_9ROSI</name>
<evidence type="ECO:0000313" key="5">
    <source>
        <dbReference type="EMBL" id="KAJ8748629.1"/>
    </source>
</evidence>
<dbReference type="EMBL" id="JAIWQS010000012">
    <property type="protein sequence ID" value="KAJ8748629.1"/>
    <property type="molecule type" value="Genomic_DNA"/>
</dbReference>
<feature type="domain" description="FAS1" evidence="4">
    <location>
        <begin position="64"/>
        <end position="164"/>
    </location>
</feature>
<evidence type="ECO:0000259" key="4">
    <source>
        <dbReference type="Pfam" id="PF02469"/>
    </source>
</evidence>
<dbReference type="PANTHER" id="PTHR36069">
    <property type="entry name" value="EXPRESSED PROTEIN-RELATED"/>
    <property type="match status" value="1"/>
</dbReference>
<dbReference type="InterPro" id="IPR000782">
    <property type="entry name" value="FAS1_domain"/>
</dbReference>
<dbReference type="PANTHER" id="PTHR36069:SF4">
    <property type="entry name" value="FASCICLIN-LIKE ARABINOGALACTAN FAMILY PROTEIN"/>
    <property type="match status" value="1"/>
</dbReference>
<evidence type="ECO:0000256" key="2">
    <source>
        <dbReference type="SAM" id="MobiDB-lite"/>
    </source>
</evidence>
<dbReference type="Gene3D" id="2.30.180.10">
    <property type="entry name" value="FAS1 domain"/>
    <property type="match status" value="1"/>
</dbReference>
<protein>
    <recommendedName>
        <fullName evidence="4">FAS1 domain-containing protein</fullName>
    </recommendedName>
</protein>
<dbReference type="InterPro" id="IPR036378">
    <property type="entry name" value="FAS1_dom_sf"/>
</dbReference>
<proteinExistence type="inferred from homology"/>
<comment type="caution">
    <text evidence="5">The sequence shown here is derived from an EMBL/GenBank/DDBJ whole genome shotgun (WGS) entry which is preliminary data.</text>
</comment>
<dbReference type="Pfam" id="PF02469">
    <property type="entry name" value="Fasciclin"/>
    <property type="match status" value="1"/>
</dbReference>
<gene>
    <name evidence="5" type="ORF">K2173_007619</name>
</gene>
<keyword evidence="3" id="KW-0732">Signal</keyword>
<feature type="chain" id="PRO_5043832579" description="FAS1 domain-containing protein" evidence="3">
    <location>
        <begin position="28"/>
        <end position="212"/>
    </location>
</feature>
<keyword evidence="6" id="KW-1185">Reference proteome</keyword>
<organism evidence="5 6">
    <name type="scientific">Erythroxylum novogranatense</name>
    <dbReference type="NCBI Taxonomy" id="1862640"/>
    <lineage>
        <taxon>Eukaryota</taxon>
        <taxon>Viridiplantae</taxon>
        <taxon>Streptophyta</taxon>
        <taxon>Embryophyta</taxon>
        <taxon>Tracheophyta</taxon>
        <taxon>Spermatophyta</taxon>
        <taxon>Magnoliopsida</taxon>
        <taxon>eudicotyledons</taxon>
        <taxon>Gunneridae</taxon>
        <taxon>Pentapetalae</taxon>
        <taxon>rosids</taxon>
        <taxon>fabids</taxon>
        <taxon>Malpighiales</taxon>
        <taxon>Erythroxylaceae</taxon>
        <taxon>Erythroxylum</taxon>
    </lineage>
</organism>
<dbReference type="AlphaFoldDB" id="A0AAV8S908"/>
<reference evidence="5 6" key="1">
    <citation type="submission" date="2021-09" db="EMBL/GenBank/DDBJ databases">
        <title>Genomic insights and catalytic innovation underlie evolution of tropane alkaloids biosynthesis.</title>
        <authorList>
            <person name="Wang Y.-J."/>
            <person name="Tian T."/>
            <person name="Huang J.-P."/>
            <person name="Huang S.-X."/>
        </authorList>
    </citation>
    <scope>NUCLEOTIDE SEQUENCE [LARGE SCALE GENOMIC DNA]</scope>
    <source>
        <strain evidence="5">KIB-2018</strain>
        <tissue evidence="5">Leaf</tissue>
    </source>
</reference>
<evidence type="ECO:0000313" key="6">
    <source>
        <dbReference type="Proteomes" id="UP001159364"/>
    </source>
</evidence>
<feature type="signal peptide" evidence="3">
    <location>
        <begin position="1"/>
        <end position="27"/>
    </location>
</feature>
<evidence type="ECO:0000256" key="3">
    <source>
        <dbReference type="SAM" id="SignalP"/>
    </source>
</evidence>
<feature type="region of interest" description="Disordered" evidence="2">
    <location>
        <begin position="183"/>
        <end position="202"/>
    </location>
</feature>
<dbReference type="SUPFAM" id="SSF82153">
    <property type="entry name" value="FAS1 domain"/>
    <property type="match status" value="1"/>
</dbReference>
<evidence type="ECO:0000256" key="1">
    <source>
        <dbReference type="ARBA" id="ARBA00007843"/>
    </source>
</evidence>
<dbReference type="InterPro" id="IPR053339">
    <property type="entry name" value="FAS1_domain_protein"/>
</dbReference>
<sequence length="212" mass="23224">MGTGECQFKALQMALLFFLLFPLLAVGDPQPAKPINQTDLQVAMADMRTWSYHGFVILLKILNGTGDALRDREITFFMPSDDELSKVALALDSLQYFILSHSIPTALLITHLVHFPNGTLVPSGVPNQMLRITNNGRSGLFVNNARLATPNVCLNSQIRCHGISAALKLDNVVPSVSTLNPVHLHPKPMDSSDAHRKGKSLSSDVKWIPGPY</sequence>
<accession>A0AAV8S908</accession>
<comment type="similarity">
    <text evidence="1">Belongs to the fasciclin-like AGP family.</text>
</comment>